<gene>
    <name evidence="1" type="ORF">MNBD_GAMMA04-167</name>
</gene>
<accession>A0A3B0WBV1</accession>
<dbReference type="AlphaFoldDB" id="A0A3B0WBV1"/>
<feature type="non-terminal residue" evidence="1">
    <location>
        <position position="212"/>
    </location>
</feature>
<evidence type="ECO:0000313" key="1">
    <source>
        <dbReference type="EMBL" id="VAW49890.1"/>
    </source>
</evidence>
<proteinExistence type="predicted"/>
<name>A0A3B0WBV1_9ZZZZ</name>
<sequence length="212" mass="22421">MSPFNLTSRLAAFPLLLLVLIVLVLPGCFHNDDDPAPAPEPTPNANPAGYYTNTGFIDVMEANNTTPRASITDFQGMASGSSLMMLSDLTGLVYVGTIAVTGNDFSGTVDVYEAGEMIQGDVPFNGTITEGNRITGTMNGTAAANGTFQLDYAPALDNGPVDLPMLINDWEPVTNDDIFFVDVTGEPSPGSNFSSIIPQSSGFLERCDLLAR</sequence>
<dbReference type="EMBL" id="UOFB01000408">
    <property type="protein sequence ID" value="VAW49890.1"/>
    <property type="molecule type" value="Genomic_DNA"/>
</dbReference>
<reference evidence="1" key="1">
    <citation type="submission" date="2018-06" db="EMBL/GenBank/DDBJ databases">
        <authorList>
            <person name="Zhirakovskaya E."/>
        </authorList>
    </citation>
    <scope>NUCLEOTIDE SEQUENCE</scope>
</reference>
<protein>
    <submittedName>
        <fullName evidence="1">Uncharacterized protein</fullName>
    </submittedName>
</protein>
<organism evidence="1">
    <name type="scientific">hydrothermal vent metagenome</name>
    <dbReference type="NCBI Taxonomy" id="652676"/>
    <lineage>
        <taxon>unclassified sequences</taxon>
        <taxon>metagenomes</taxon>
        <taxon>ecological metagenomes</taxon>
    </lineage>
</organism>